<name>A0A917NLA8_9BACL</name>
<dbReference type="InterPro" id="IPR042242">
    <property type="entry name" value="RecO_C"/>
</dbReference>
<evidence type="ECO:0000256" key="5">
    <source>
        <dbReference type="ARBA" id="ARBA00023204"/>
    </source>
</evidence>
<evidence type="ECO:0000256" key="3">
    <source>
        <dbReference type="ARBA" id="ARBA00022763"/>
    </source>
</evidence>
<dbReference type="GO" id="GO:0006302">
    <property type="term" value="P:double-strand break repair"/>
    <property type="evidence" value="ECO:0007669"/>
    <property type="project" value="TreeGrafter"/>
</dbReference>
<dbReference type="Proteomes" id="UP000637695">
    <property type="component" value="Unassembled WGS sequence"/>
</dbReference>
<dbReference type="Gene3D" id="1.20.1440.120">
    <property type="entry name" value="Recombination protein O, C-terminal domain"/>
    <property type="match status" value="1"/>
</dbReference>
<evidence type="ECO:0000256" key="6">
    <source>
        <dbReference type="ARBA" id="ARBA00033409"/>
    </source>
</evidence>
<evidence type="ECO:0000256" key="7">
    <source>
        <dbReference type="HAMAP-Rule" id="MF_00201"/>
    </source>
</evidence>
<dbReference type="HAMAP" id="MF_00201">
    <property type="entry name" value="RecO"/>
    <property type="match status" value="1"/>
</dbReference>
<reference evidence="9" key="1">
    <citation type="journal article" date="2014" name="Int. J. Syst. Evol. Microbiol.">
        <title>Complete genome sequence of Corynebacterium casei LMG S-19264T (=DSM 44701T), isolated from a smear-ripened cheese.</title>
        <authorList>
            <consortium name="US DOE Joint Genome Institute (JGI-PGF)"/>
            <person name="Walter F."/>
            <person name="Albersmeier A."/>
            <person name="Kalinowski J."/>
            <person name="Ruckert C."/>
        </authorList>
    </citation>
    <scope>NUCLEOTIDE SEQUENCE</scope>
    <source>
        <strain evidence="9">JCM 18487</strain>
    </source>
</reference>
<gene>
    <name evidence="7 9" type="primary">recO</name>
    <name evidence="9" type="ORF">GCM10010885_17890</name>
</gene>
<dbReference type="InterPro" id="IPR022572">
    <property type="entry name" value="DNA_rep/recomb_RecO_N"/>
</dbReference>
<evidence type="ECO:0000256" key="1">
    <source>
        <dbReference type="ARBA" id="ARBA00007452"/>
    </source>
</evidence>
<accession>A0A917NLA8</accession>
<keyword evidence="5 7" id="KW-0234">DNA repair</keyword>
<dbReference type="PANTHER" id="PTHR33991">
    <property type="entry name" value="DNA REPAIR PROTEIN RECO"/>
    <property type="match status" value="1"/>
</dbReference>
<dbReference type="InterPro" id="IPR012340">
    <property type="entry name" value="NA-bd_OB-fold"/>
</dbReference>
<comment type="caution">
    <text evidence="9">The sequence shown here is derived from an EMBL/GenBank/DDBJ whole genome shotgun (WGS) entry which is preliminary data.</text>
</comment>
<dbReference type="GO" id="GO:0043590">
    <property type="term" value="C:bacterial nucleoid"/>
    <property type="evidence" value="ECO:0007669"/>
    <property type="project" value="TreeGrafter"/>
</dbReference>
<dbReference type="Gene3D" id="2.40.50.140">
    <property type="entry name" value="Nucleic acid-binding proteins"/>
    <property type="match status" value="1"/>
</dbReference>
<evidence type="ECO:0000256" key="4">
    <source>
        <dbReference type="ARBA" id="ARBA00023172"/>
    </source>
</evidence>
<evidence type="ECO:0000313" key="9">
    <source>
        <dbReference type="EMBL" id="GGJ09236.1"/>
    </source>
</evidence>
<dbReference type="InterPro" id="IPR003717">
    <property type="entry name" value="RecO"/>
</dbReference>
<keyword evidence="3 7" id="KW-0227">DNA damage</keyword>
<dbReference type="Pfam" id="PF11967">
    <property type="entry name" value="RecO_N"/>
    <property type="match status" value="1"/>
</dbReference>
<evidence type="ECO:0000313" key="10">
    <source>
        <dbReference type="Proteomes" id="UP000637695"/>
    </source>
</evidence>
<dbReference type="InterPro" id="IPR037278">
    <property type="entry name" value="ARFGAP/RecO"/>
</dbReference>
<dbReference type="NCBIfam" id="TIGR00613">
    <property type="entry name" value="reco"/>
    <property type="match status" value="1"/>
</dbReference>
<sequence>MVFNTEAVVIRTVAYGETHAVLTLLTPSGKLAAMARGAKKPQSRLAAGSQLCAQGMYALYQGRGMADVRQVEVITTRRALRERLDLAAYAAYVCELACIGIEDAPSAPASAFQDFVGLLDRLANASDPPAVLARVWEAKVLRMLGAAPVWTRCVECGAPWTDTGWYHVQAGGLLCAACQTRYRGPGWPVSAAAARVLEQFSRVPVQRMGRIAIGDETCRVLDRLLRLQMSEYAGLSLRSRSVLDSLLDVNGGMPSVDEEGE</sequence>
<protein>
    <recommendedName>
        <fullName evidence="2 7">DNA repair protein RecO</fullName>
    </recommendedName>
    <alternativeName>
        <fullName evidence="6 7">Recombination protein O</fullName>
    </alternativeName>
</protein>
<evidence type="ECO:0000259" key="8">
    <source>
        <dbReference type="Pfam" id="PF11967"/>
    </source>
</evidence>
<dbReference type="GO" id="GO:0006310">
    <property type="term" value="P:DNA recombination"/>
    <property type="evidence" value="ECO:0007669"/>
    <property type="project" value="UniProtKB-UniRule"/>
</dbReference>
<dbReference type="SUPFAM" id="SSF57863">
    <property type="entry name" value="ArfGap/RecO-like zinc finger"/>
    <property type="match status" value="1"/>
</dbReference>
<keyword evidence="4 7" id="KW-0233">DNA recombination</keyword>
<feature type="domain" description="DNA replication/recombination mediator RecO N-terminal" evidence="8">
    <location>
        <begin position="1"/>
        <end position="76"/>
    </location>
</feature>
<dbReference type="Pfam" id="PF02565">
    <property type="entry name" value="RecO_C"/>
    <property type="match status" value="1"/>
</dbReference>
<comment type="function">
    <text evidence="7">Involved in DNA repair and RecF pathway recombination.</text>
</comment>
<dbReference type="SUPFAM" id="SSF50249">
    <property type="entry name" value="Nucleic acid-binding proteins"/>
    <property type="match status" value="1"/>
</dbReference>
<proteinExistence type="inferred from homology"/>
<organism evidence="9 10">
    <name type="scientific">Alicyclobacillus cellulosilyticus</name>
    <dbReference type="NCBI Taxonomy" id="1003997"/>
    <lineage>
        <taxon>Bacteria</taxon>
        <taxon>Bacillati</taxon>
        <taxon>Bacillota</taxon>
        <taxon>Bacilli</taxon>
        <taxon>Bacillales</taxon>
        <taxon>Alicyclobacillaceae</taxon>
        <taxon>Alicyclobacillus</taxon>
    </lineage>
</organism>
<reference evidence="9" key="2">
    <citation type="submission" date="2020-09" db="EMBL/GenBank/DDBJ databases">
        <authorList>
            <person name="Sun Q."/>
            <person name="Ohkuma M."/>
        </authorList>
    </citation>
    <scope>NUCLEOTIDE SEQUENCE</scope>
    <source>
        <strain evidence="9">JCM 18487</strain>
    </source>
</reference>
<dbReference type="PANTHER" id="PTHR33991:SF1">
    <property type="entry name" value="DNA REPAIR PROTEIN RECO"/>
    <property type="match status" value="1"/>
</dbReference>
<keyword evidence="10" id="KW-1185">Reference proteome</keyword>
<dbReference type="EMBL" id="BMOY01000028">
    <property type="protein sequence ID" value="GGJ09236.1"/>
    <property type="molecule type" value="Genomic_DNA"/>
</dbReference>
<evidence type="ECO:0000256" key="2">
    <source>
        <dbReference type="ARBA" id="ARBA00021310"/>
    </source>
</evidence>
<comment type="similarity">
    <text evidence="1 7">Belongs to the RecO family.</text>
</comment>
<dbReference type="AlphaFoldDB" id="A0A917NLA8"/>